<organism evidence="2 3">
    <name type="scientific">Plasmodiophora brassicae</name>
    <name type="common">Clubroot disease agent</name>
    <dbReference type="NCBI Taxonomy" id="37360"/>
    <lineage>
        <taxon>Eukaryota</taxon>
        <taxon>Sar</taxon>
        <taxon>Rhizaria</taxon>
        <taxon>Endomyxa</taxon>
        <taxon>Phytomyxea</taxon>
        <taxon>Plasmodiophorida</taxon>
        <taxon>Plasmodiophoridae</taxon>
        <taxon>Plasmodiophora</taxon>
    </lineage>
</organism>
<dbReference type="EMBL" id="CDSF01000101">
    <property type="protein sequence ID" value="CEP00645.1"/>
    <property type="molecule type" value="Genomic_DNA"/>
</dbReference>
<dbReference type="Proteomes" id="UP000039324">
    <property type="component" value="Unassembled WGS sequence"/>
</dbReference>
<reference evidence="2 3" key="1">
    <citation type="submission" date="2015-02" db="EMBL/GenBank/DDBJ databases">
        <authorList>
            <person name="Chooi Y.-H."/>
        </authorList>
    </citation>
    <scope>NUCLEOTIDE SEQUENCE [LARGE SCALE GENOMIC DNA]</scope>
    <source>
        <strain evidence="2">E3</strain>
    </source>
</reference>
<protein>
    <submittedName>
        <fullName evidence="2">Uncharacterized protein</fullName>
    </submittedName>
</protein>
<gene>
    <name evidence="2" type="ORF">PBRA_001699</name>
</gene>
<name>A0A0G4IZC8_PLABS</name>
<evidence type="ECO:0000256" key="1">
    <source>
        <dbReference type="SAM" id="MobiDB-lite"/>
    </source>
</evidence>
<keyword evidence="3" id="KW-1185">Reference proteome</keyword>
<dbReference type="AlphaFoldDB" id="A0A0G4IZC8"/>
<evidence type="ECO:0000313" key="3">
    <source>
        <dbReference type="Proteomes" id="UP000039324"/>
    </source>
</evidence>
<sequence>MHGPLRSEVQSTMENGKNEEKPGDSPPRRVPVVQASACPRIYGRNSMSSSSPYEGYVFKAGDRVKIYCGAQRFLETATGIIHETAMYSSGLDDEVDFEVANVRLTSISSYLGDAVAPYEFRGMRQPETYEDVGIDYLVWCRVRDLALVETWADWCPMVKKLKRLSAPNPPAFMRRGKTAFKKWGAATARQLTVAMGKCAIRRQ</sequence>
<evidence type="ECO:0000313" key="2">
    <source>
        <dbReference type="EMBL" id="CEP00645.1"/>
    </source>
</evidence>
<feature type="region of interest" description="Disordered" evidence="1">
    <location>
        <begin position="1"/>
        <end position="31"/>
    </location>
</feature>
<proteinExistence type="predicted"/>
<feature type="compositionally biased region" description="Basic and acidic residues" evidence="1">
    <location>
        <begin position="16"/>
        <end position="27"/>
    </location>
</feature>
<accession>A0A0G4IZC8</accession>